<dbReference type="InterPro" id="IPR037165">
    <property type="entry name" value="AldOxase/xan_DH_Mopterin-bd_sf"/>
</dbReference>
<keyword evidence="3" id="KW-1185">Reference proteome</keyword>
<organism evidence="2 3">
    <name type="scientific">Heracleum sosnowskyi</name>
    <dbReference type="NCBI Taxonomy" id="360622"/>
    <lineage>
        <taxon>Eukaryota</taxon>
        <taxon>Viridiplantae</taxon>
        <taxon>Streptophyta</taxon>
        <taxon>Embryophyta</taxon>
        <taxon>Tracheophyta</taxon>
        <taxon>Spermatophyta</taxon>
        <taxon>Magnoliopsida</taxon>
        <taxon>eudicotyledons</taxon>
        <taxon>Gunneridae</taxon>
        <taxon>Pentapetalae</taxon>
        <taxon>asterids</taxon>
        <taxon>campanulids</taxon>
        <taxon>Apiales</taxon>
        <taxon>Apiaceae</taxon>
        <taxon>Apioideae</taxon>
        <taxon>apioid superclade</taxon>
        <taxon>Tordylieae</taxon>
        <taxon>Tordyliinae</taxon>
        <taxon>Heracleum</taxon>
    </lineage>
</organism>
<evidence type="ECO:0000259" key="1">
    <source>
        <dbReference type="PROSITE" id="PS50848"/>
    </source>
</evidence>
<dbReference type="SUPFAM" id="SSF55961">
    <property type="entry name" value="Bet v1-like"/>
    <property type="match status" value="1"/>
</dbReference>
<comment type="caution">
    <text evidence="2">The sequence shown here is derived from an EMBL/GenBank/DDBJ whole genome shotgun (WGS) entry which is preliminary data.</text>
</comment>
<dbReference type="AlphaFoldDB" id="A0AAD8M9C9"/>
<dbReference type="InterPro" id="IPR016208">
    <property type="entry name" value="Ald_Oxase/xanthine_DH-like"/>
</dbReference>
<dbReference type="PANTHER" id="PTHR45444">
    <property type="entry name" value="XANTHINE DEHYDROGENASE"/>
    <property type="match status" value="1"/>
</dbReference>
<dbReference type="SUPFAM" id="SSF56003">
    <property type="entry name" value="Molybdenum cofactor-binding domain"/>
    <property type="match status" value="1"/>
</dbReference>
<dbReference type="InterPro" id="IPR023393">
    <property type="entry name" value="START-like_dom_sf"/>
</dbReference>
<dbReference type="Proteomes" id="UP001237642">
    <property type="component" value="Unassembled WGS sequence"/>
</dbReference>
<dbReference type="GO" id="GO:0008289">
    <property type="term" value="F:lipid binding"/>
    <property type="evidence" value="ECO:0007669"/>
    <property type="project" value="InterPro"/>
</dbReference>
<dbReference type="EMBL" id="JAUIZM010000009">
    <property type="protein sequence ID" value="KAK1363903.1"/>
    <property type="molecule type" value="Genomic_DNA"/>
</dbReference>
<dbReference type="Pfam" id="PF02738">
    <property type="entry name" value="MoCoBD_1"/>
    <property type="match status" value="1"/>
</dbReference>
<dbReference type="PANTHER" id="PTHR45444:SF3">
    <property type="entry name" value="XANTHINE DEHYDROGENASE"/>
    <property type="match status" value="1"/>
</dbReference>
<evidence type="ECO:0000313" key="3">
    <source>
        <dbReference type="Proteomes" id="UP001237642"/>
    </source>
</evidence>
<sequence length="199" mass="22594">MSKVGCKTKRIGGGFGGKETMSAFFADVADVPSYLFNGPVKVTLDRDVDMMTTGHRHSFLGNYKFRKFRKKKKETSLLHNKTDCNEYLSRSWSIPDDSLRRYVHFASENCIQELLSTSDCNKVGNGNDGWKLVTFDNGVEISKRRSGSFDTFRSRWLLRSVSPQQFIIVANSIDPAKQWDTDLVEASYIKALEDNLSII</sequence>
<dbReference type="InterPro" id="IPR008274">
    <property type="entry name" value="AldOxase/xan_DH_MoCoBD1"/>
</dbReference>
<dbReference type="Gene3D" id="3.30.530.20">
    <property type="match status" value="1"/>
</dbReference>
<reference evidence="2" key="1">
    <citation type="submission" date="2023-02" db="EMBL/GenBank/DDBJ databases">
        <title>Genome of toxic invasive species Heracleum sosnowskyi carries increased number of genes despite the absence of recent whole-genome duplications.</title>
        <authorList>
            <person name="Schelkunov M."/>
            <person name="Shtratnikova V."/>
            <person name="Makarenko M."/>
            <person name="Klepikova A."/>
            <person name="Omelchenko D."/>
            <person name="Novikova G."/>
            <person name="Obukhova E."/>
            <person name="Bogdanov V."/>
            <person name="Penin A."/>
            <person name="Logacheva M."/>
        </authorList>
    </citation>
    <scope>NUCLEOTIDE SEQUENCE</scope>
    <source>
        <strain evidence="2">Hsosn_3</strain>
        <tissue evidence="2">Leaf</tissue>
    </source>
</reference>
<dbReference type="Gene3D" id="3.30.365.10">
    <property type="entry name" value="Aldehyde oxidase/xanthine dehydrogenase, molybdopterin binding domain"/>
    <property type="match status" value="2"/>
</dbReference>
<feature type="domain" description="START" evidence="1">
    <location>
        <begin position="127"/>
        <end position="199"/>
    </location>
</feature>
<dbReference type="InterPro" id="IPR002913">
    <property type="entry name" value="START_lipid-bd_dom"/>
</dbReference>
<dbReference type="GO" id="GO:0005506">
    <property type="term" value="F:iron ion binding"/>
    <property type="evidence" value="ECO:0007669"/>
    <property type="project" value="InterPro"/>
</dbReference>
<reference evidence="2" key="2">
    <citation type="submission" date="2023-05" db="EMBL/GenBank/DDBJ databases">
        <authorList>
            <person name="Schelkunov M.I."/>
        </authorList>
    </citation>
    <scope>NUCLEOTIDE SEQUENCE</scope>
    <source>
        <strain evidence="2">Hsosn_3</strain>
        <tissue evidence="2">Leaf</tissue>
    </source>
</reference>
<accession>A0AAD8M9C9</accession>
<evidence type="ECO:0000313" key="2">
    <source>
        <dbReference type="EMBL" id="KAK1363903.1"/>
    </source>
</evidence>
<gene>
    <name evidence="2" type="ORF">POM88_039464</name>
</gene>
<dbReference type="GO" id="GO:0016491">
    <property type="term" value="F:oxidoreductase activity"/>
    <property type="evidence" value="ECO:0007669"/>
    <property type="project" value="InterPro"/>
</dbReference>
<proteinExistence type="predicted"/>
<name>A0AAD8M9C9_9APIA</name>
<protein>
    <recommendedName>
        <fullName evidence="1">START domain-containing protein</fullName>
    </recommendedName>
</protein>
<dbReference type="PROSITE" id="PS50848">
    <property type="entry name" value="START"/>
    <property type="match status" value="1"/>
</dbReference>